<dbReference type="InParanoid" id="A0A151ZC17"/>
<reference evidence="2 3" key="1">
    <citation type="submission" date="2015-12" db="EMBL/GenBank/DDBJ databases">
        <title>Dictyostelia acquired genes for synthesis and detection of signals that induce cell-type specialization by lateral gene transfer from prokaryotes.</title>
        <authorList>
            <person name="Gloeckner G."/>
            <person name="Schaap P."/>
        </authorList>
    </citation>
    <scope>NUCLEOTIDE SEQUENCE [LARGE SCALE GENOMIC DNA]</scope>
    <source>
        <strain evidence="2 3">TK</strain>
    </source>
</reference>
<organism evidence="2 3">
    <name type="scientific">Tieghemostelium lacteum</name>
    <name type="common">Slime mold</name>
    <name type="synonym">Dictyostelium lacteum</name>
    <dbReference type="NCBI Taxonomy" id="361077"/>
    <lineage>
        <taxon>Eukaryota</taxon>
        <taxon>Amoebozoa</taxon>
        <taxon>Evosea</taxon>
        <taxon>Eumycetozoa</taxon>
        <taxon>Dictyostelia</taxon>
        <taxon>Dictyosteliales</taxon>
        <taxon>Raperosteliaceae</taxon>
        <taxon>Tieghemostelium</taxon>
    </lineage>
</organism>
<sequence length="162" mass="18418">MSIQNKLQTRSRVTSVRLPTKSELPSDSSDEDDDYQSDSDDYDSEEENHRQYEISRKRFKSSNDQPIEFVDLDNDDTEIQGNQQDNPIDLDLDDDDKLDIKTDNIHPDIDNQNKQELVSEKGTIDTTNTTSLPLSSKDTPATNESTDNVTSQNETETVSNNE</sequence>
<dbReference type="AlphaFoldDB" id="A0A151ZC17"/>
<proteinExistence type="predicted"/>
<evidence type="ECO:0000313" key="3">
    <source>
        <dbReference type="Proteomes" id="UP000076078"/>
    </source>
</evidence>
<feature type="compositionally biased region" description="Polar residues" evidence="1">
    <location>
        <begin position="1"/>
        <end position="14"/>
    </location>
</feature>
<feature type="compositionally biased region" description="Basic and acidic residues" evidence="1">
    <location>
        <begin position="98"/>
        <end position="123"/>
    </location>
</feature>
<comment type="caution">
    <text evidence="2">The sequence shown here is derived from an EMBL/GenBank/DDBJ whole genome shotgun (WGS) entry which is preliminary data.</text>
</comment>
<feature type="compositionally biased region" description="Acidic residues" evidence="1">
    <location>
        <begin position="88"/>
        <end position="97"/>
    </location>
</feature>
<feature type="compositionally biased region" description="Polar residues" evidence="1">
    <location>
        <begin position="124"/>
        <end position="162"/>
    </location>
</feature>
<evidence type="ECO:0000313" key="2">
    <source>
        <dbReference type="EMBL" id="KYQ91465.1"/>
    </source>
</evidence>
<name>A0A151ZC17_TIELA</name>
<feature type="compositionally biased region" description="Basic and acidic residues" evidence="1">
    <location>
        <begin position="47"/>
        <end position="56"/>
    </location>
</feature>
<dbReference type="Proteomes" id="UP000076078">
    <property type="component" value="Unassembled WGS sequence"/>
</dbReference>
<keyword evidence="3" id="KW-1185">Reference proteome</keyword>
<accession>A0A151ZC17</accession>
<evidence type="ECO:0000256" key="1">
    <source>
        <dbReference type="SAM" id="MobiDB-lite"/>
    </source>
</evidence>
<feature type="region of interest" description="Disordered" evidence="1">
    <location>
        <begin position="1"/>
        <end position="162"/>
    </location>
</feature>
<dbReference type="EMBL" id="LODT01000035">
    <property type="protein sequence ID" value="KYQ91465.1"/>
    <property type="molecule type" value="Genomic_DNA"/>
</dbReference>
<protein>
    <submittedName>
        <fullName evidence="2">Uncharacterized protein</fullName>
    </submittedName>
</protein>
<feature type="compositionally biased region" description="Acidic residues" evidence="1">
    <location>
        <begin position="28"/>
        <end position="46"/>
    </location>
</feature>
<gene>
    <name evidence="2" type="ORF">DLAC_08432</name>
</gene>